<evidence type="ECO:0000256" key="5">
    <source>
        <dbReference type="ARBA" id="ARBA00022705"/>
    </source>
</evidence>
<dbReference type="Pfam" id="PF02236">
    <property type="entry name" value="Viral_DNA_bi"/>
    <property type="match status" value="1"/>
</dbReference>
<protein>
    <submittedName>
        <fullName evidence="12">DBP</fullName>
    </submittedName>
</protein>
<dbReference type="InterPro" id="IPR036368">
    <property type="entry name" value="ADBP_zn-bd_sf"/>
</dbReference>
<name>Q9IIH3_ADEF1</name>
<dbReference type="Proteomes" id="UP000009247">
    <property type="component" value="Segment"/>
</dbReference>
<evidence type="ECO:0000259" key="10">
    <source>
        <dbReference type="Pfam" id="PF02236"/>
    </source>
</evidence>
<evidence type="ECO:0000256" key="7">
    <source>
        <dbReference type="ARBA" id="ARBA00022833"/>
    </source>
</evidence>
<dbReference type="InterPro" id="IPR036362">
    <property type="entry name" value="Adenovirus_DNA-bd_N_sf"/>
</dbReference>
<keyword evidence="1" id="KW-0244">Early protein</keyword>
<proteinExistence type="predicted"/>
<dbReference type="SUPFAM" id="SSF57917">
    <property type="entry name" value="Zn-binding domains of ADDBP"/>
    <property type="match status" value="2"/>
</dbReference>
<dbReference type="GeneID" id="1732685"/>
<evidence type="ECO:0000256" key="9">
    <source>
        <dbReference type="ARBA" id="ARBA00023125"/>
    </source>
</evidence>
<dbReference type="GO" id="GO:0003677">
    <property type="term" value="F:DNA binding"/>
    <property type="evidence" value="ECO:0007669"/>
    <property type="project" value="UniProtKB-KW"/>
</dbReference>
<organism evidence="12 13">
    <name type="scientific">Frog adenovirus 1 (strain ATCC VR-896)</name>
    <name type="common">FrAdV-1</name>
    <dbReference type="NCBI Taxonomy" id="114102"/>
    <lineage>
        <taxon>Viruses</taxon>
        <taxon>Varidnaviria</taxon>
        <taxon>Bamfordvirae</taxon>
        <taxon>Preplasmiviricota</taxon>
        <taxon>Polisuviricotina</taxon>
        <taxon>Pharingeaviricetes</taxon>
        <taxon>Rowavirales</taxon>
        <taxon>Adenoviridae</taxon>
        <taxon>Siadenovirus</taxon>
        <taxon>Siadenovirus ranae</taxon>
        <taxon>Frog adenovirus</taxon>
    </lineage>
</organism>
<evidence type="ECO:0000259" key="11">
    <source>
        <dbReference type="Pfam" id="PF03728"/>
    </source>
</evidence>
<keyword evidence="7" id="KW-0862">Zinc</keyword>
<dbReference type="Pfam" id="PF03728">
    <property type="entry name" value="Viral_DNA_Zn_bi"/>
    <property type="match status" value="2"/>
</dbReference>
<evidence type="ECO:0000256" key="4">
    <source>
        <dbReference type="ARBA" id="ARBA00022581"/>
    </source>
</evidence>
<evidence type="ECO:0000256" key="3">
    <source>
        <dbReference type="ARBA" id="ARBA00022562"/>
    </source>
</evidence>
<evidence type="ECO:0000313" key="13">
    <source>
        <dbReference type="Proteomes" id="UP000009247"/>
    </source>
</evidence>
<feature type="domain" description="Adenovirus DNA-binding all-alpha" evidence="10">
    <location>
        <begin position="48"/>
        <end position="104"/>
    </location>
</feature>
<dbReference type="InterPro" id="IPR036367">
    <property type="entry name" value="Ad_DBP_C_sf"/>
</dbReference>
<dbReference type="InterPro" id="IPR003176">
    <property type="entry name" value="Adenovirus_DNA-bd_a"/>
</dbReference>
<dbReference type="Gene3D" id="3.90.148.10">
    <property type="entry name" value="Adenovirus DNA-binding, C-terminal domain superfamily/Adenovirus DNA-binding, zinc binding domain"/>
    <property type="match status" value="1"/>
</dbReference>
<evidence type="ECO:0000313" key="12">
    <source>
        <dbReference type="EMBL" id="AAF86934.1"/>
    </source>
</evidence>
<dbReference type="OrthoDB" id="4492at10239"/>
<evidence type="ECO:0000256" key="2">
    <source>
        <dbReference type="ARBA" id="ARBA00022553"/>
    </source>
</evidence>
<dbReference type="GO" id="GO:0008270">
    <property type="term" value="F:zinc ion binding"/>
    <property type="evidence" value="ECO:0007669"/>
    <property type="project" value="InterPro"/>
</dbReference>
<keyword evidence="9" id="KW-0238">DNA-binding</keyword>
<keyword evidence="13" id="KW-1185">Reference proteome</keyword>
<accession>Q9IIH3</accession>
<sequence>MSEKRPAVDHEEEPQAKKQLEDNFILCEEAAKNYASALAGMIGCPTDVNLLPTSEFWARISENYIKKFRTDFFLTNSTLKSFTHYLGRLLASYVHATAGFEPKFNILGSEIWVHNWEEGENLELRCFHGEKMMKKTISYELVPTTVEAVKALASGEGKLEKGKGNKDVVKIVNNKNYVCPKDIDYNGFPAIHASTSCGLNFANGEKAKSAFLHYADWTQAMYPKANRASIREKMIIVTRCLCNFGHDNVQVGRQISKLTPFEIPGSNDLTQDQMDECGMMKATGQHQATIVFLCCNPVNFRAKVTIAKNCDFKLSMIDLRLAIKMSKEIWAKLNDQLEGKLAPAKLAFPVFKFDPKRHCYKSAVVCAQEVEEDEDVFC</sequence>
<organismHost>
    <name type="scientific">Lithobates pipiens</name>
    <name type="common">Northern leopard frog</name>
    <name type="synonym">Rana pipiens</name>
    <dbReference type="NCBI Taxonomy" id="8404"/>
</organismHost>
<evidence type="ECO:0000256" key="1">
    <source>
        <dbReference type="ARBA" id="ARBA00022518"/>
    </source>
</evidence>
<dbReference type="InterPro" id="IPR005376">
    <property type="entry name" value="Adenovirus_DNA-bd_zn-bd"/>
</dbReference>
<keyword evidence="4" id="KW-0945">Host-virus interaction</keyword>
<dbReference type="GO" id="GO:0006351">
    <property type="term" value="P:DNA-templated transcription"/>
    <property type="evidence" value="ECO:0007669"/>
    <property type="project" value="InterPro"/>
</dbReference>
<keyword evidence="3" id="KW-1048">Host nucleus</keyword>
<dbReference type="GO" id="GO:0006260">
    <property type="term" value="P:DNA replication"/>
    <property type="evidence" value="ECO:0007669"/>
    <property type="project" value="UniProtKB-KW"/>
</dbReference>
<dbReference type="SUPFAM" id="SSF47724">
    <property type="entry name" value="Domain of early E2A DNA-binding protein, ADDBP"/>
    <property type="match status" value="1"/>
</dbReference>
<reference evidence="12 13" key="1">
    <citation type="journal article" date="2000" name="J. Gen. Virol.">
        <title>DNA sequence of frog adenovirus.</title>
        <authorList>
            <person name="Davison A.J."/>
            <person name="Wright K.M."/>
            <person name="Harrach B."/>
        </authorList>
    </citation>
    <scope>NUCLEOTIDE SEQUENCE [LARGE SCALE GENOMIC DNA]</scope>
    <source>
        <strain evidence="13">ATCC VR-896</strain>
    </source>
</reference>
<evidence type="ECO:0000256" key="6">
    <source>
        <dbReference type="ARBA" id="ARBA00022723"/>
    </source>
</evidence>
<keyword evidence="5" id="KW-0235">DNA replication</keyword>
<keyword evidence="6" id="KW-0479">Metal-binding</keyword>
<dbReference type="EMBL" id="AF224336">
    <property type="protein sequence ID" value="AAF86934.1"/>
    <property type="molecule type" value="Genomic_DNA"/>
</dbReference>
<dbReference type="RefSeq" id="NP_062445.1">
    <property type="nucleotide sequence ID" value="NC_002501.1"/>
</dbReference>
<dbReference type="KEGG" id="vg:1732685"/>
<keyword evidence="8" id="KW-1194">Viral DNA replication</keyword>
<evidence type="ECO:0000256" key="8">
    <source>
        <dbReference type="ARBA" id="ARBA00023109"/>
    </source>
</evidence>
<feature type="domain" description="Adenovirus DNA-binding zinc-binding" evidence="11">
    <location>
        <begin position="124"/>
        <end position="225"/>
    </location>
</feature>
<keyword evidence="2" id="KW-0597">Phosphoprotein</keyword>
<feature type="domain" description="Adenovirus DNA-binding zinc-binding" evidence="11">
    <location>
        <begin position="238"/>
        <end position="333"/>
    </location>
</feature>
<dbReference type="GO" id="GO:0039693">
    <property type="term" value="P:viral DNA genome replication"/>
    <property type="evidence" value="ECO:0007669"/>
    <property type="project" value="UniProtKB-KW"/>
</dbReference>